<dbReference type="PRINTS" id="PR00260">
    <property type="entry name" value="CHEMTRNSDUCR"/>
</dbReference>
<dbReference type="PANTHER" id="PTHR32089">
    <property type="entry name" value="METHYL-ACCEPTING CHEMOTAXIS PROTEIN MCPB"/>
    <property type="match status" value="1"/>
</dbReference>
<comment type="caution">
    <text evidence="7">The sequence shown here is derived from an EMBL/GenBank/DDBJ whole genome shotgun (WGS) entry which is preliminary data.</text>
</comment>
<feature type="region of interest" description="Disordered" evidence="4">
    <location>
        <begin position="370"/>
        <end position="402"/>
    </location>
</feature>
<dbReference type="Gene3D" id="1.10.287.950">
    <property type="entry name" value="Methyl-accepting chemotaxis protein"/>
    <property type="match status" value="1"/>
</dbReference>
<dbReference type="EMBL" id="JBHSHJ010000015">
    <property type="protein sequence ID" value="MFC4790274.1"/>
    <property type="molecule type" value="Genomic_DNA"/>
</dbReference>
<evidence type="ECO:0000313" key="8">
    <source>
        <dbReference type="Proteomes" id="UP001596001"/>
    </source>
</evidence>
<feature type="domain" description="Methyl-accepting transducer" evidence="6">
    <location>
        <begin position="83"/>
        <end position="265"/>
    </location>
</feature>
<comment type="similarity">
    <text evidence="2">Belongs to the methyl-accepting chemotaxis (MCP) protein family.</text>
</comment>
<dbReference type="InterPro" id="IPR004089">
    <property type="entry name" value="MCPsignal_dom"/>
</dbReference>
<dbReference type="PANTHER" id="PTHR32089:SF112">
    <property type="entry name" value="LYSOZYME-LIKE PROTEIN-RELATED"/>
    <property type="match status" value="1"/>
</dbReference>
<evidence type="ECO:0000259" key="6">
    <source>
        <dbReference type="PROSITE" id="PS50111"/>
    </source>
</evidence>
<dbReference type="PROSITE" id="PS50111">
    <property type="entry name" value="CHEMOTAXIS_TRANSDUC_2"/>
    <property type="match status" value="1"/>
</dbReference>
<proteinExistence type="inferred from homology"/>
<keyword evidence="5" id="KW-0812">Transmembrane</keyword>
<keyword evidence="5" id="KW-0472">Membrane</keyword>
<dbReference type="RefSeq" id="WP_382434575.1">
    <property type="nucleotide sequence ID" value="NZ_JBHSHJ010000015.1"/>
</dbReference>
<evidence type="ECO:0000313" key="7">
    <source>
        <dbReference type="EMBL" id="MFC4790274.1"/>
    </source>
</evidence>
<dbReference type="Pfam" id="PF00015">
    <property type="entry name" value="MCPsignal"/>
    <property type="match status" value="1"/>
</dbReference>
<dbReference type="InterPro" id="IPR004090">
    <property type="entry name" value="Chemotax_Me-accpt_rcpt"/>
</dbReference>
<protein>
    <submittedName>
        <fullName evidence="7">Methyl-accepting chemotaxis protein</fullName>
    </submittedName>
</protein>
<evidence type="ECO:0000256" key="5">
    <source>
        <dbReference type="SAM" id="Phobius"/>
    </source>
</evidence>
<accession>A0ABV9QHH5</accession>
<gene>
    <name evidence="7" type="ORF">ACFO6X_14915</name>
</gene>
<sequence>MIHSDWNNSTFWSPVTLGLAGSLAVMAVGGFTLLPILLAVALLAAGVFLGWQAQLNKHKQLEAHLVKFLAGQREFGEKVTPVWAGHISNSRTQMESAITALTSRFSEIVQRLEKTVAAASQASTSSDGQGLDLVDVVAQSQQELTQVLTSQTSAMNSMAGMLEKVQSLNQFTKQLEDMATDVAKIASQTNLLALNAAIEAARSGEHGRGFAVVAKEFRMLSNQSGETGRRIAEMVKVISEAISSTCNAAQQSVHQEDQAMQASQDRIVSVLENFRNIASGLMASSDLLKQESMAIHGDIGEALVNLQFQDRVSQILVQVEGNIQQIPVYFLRHEQDCLSRGDMAPLDAEEFLAEMRKTYVMKDQHLAHDHKRIGPASPAKAGAEKTASPTTTSSADDDITFF</sequence>
<name>A0ABV9QHH5_9BURK</name>
<evidence type="ECO:0000256" key="1">
    <source>
        <dbReference type="ARBA" id="ARBA00023224"/>
    </source>
</evidence>
<evidence type="ECO:0000256" key="4">
    <source>
        <dbReference type="SAM" id="MobiDB-lite"/>
    </source>
</evidence>
<dbReference type="Proteomes" id="UP001596001">
    <property type="component" value="Unassembled WGS sequence"/>
</dbReference>
<keyword evidence="1 3" id="KW-0807">Transducer</keyword>
<keyword evidence="8" id="KW-1185">Reference proteome</keyword>
<feature type="transmembrane region" description="Helical" evidence="5">
    <location>
        <begin position="20"/>
        <end position="51"/>
    </location>
</feature>
<reference evidence="8" key="1">
    <citation type="journal article" date="2019" name="Int. J. Syst. Evol. Microbiol.">
        <title>The Global Catalogue of Microorganisms (GCM) 10K type strain sequencing project: providing services to taxonomists for standard genome sequencing and annotation.</title>
        <authorList>
            <consortium name="The Broad Institute Genomics Platform"/>
            <consortium name="The Broad Institute Genome Sequencing Center for Infectious Disease"/>
            <person name="Wu L."/>
            <person name="Ma J."/>
        </authorList>
    </citation>
    <scope>NUCLEOTIDE SEQUENCE [LARGE SCALE GENOMIC DNA]</scope>
    <source>
        <strain evidence="8">CCUG 49452</strain>
    </source>
</reference>
<organism evidence="7 8">
    <name type="scientific">Giesbergeria sinuosa</name>
    <dbReference type="NCBI Taxonomy" id="80883"/>
    <lineage>
        <taxon>Bacteria</taxon>
        <taxon>Pseudomonadati</taxon>
        <taxon>Pseudomonadota</taxon>
        <taxon>Betaproteobacteria</taxon>
        <taxon>Burkholderiales</taxon>
        <taxon>Comamonadaceae</taxon>
        <taxon>Giesbergeria</taxon>
    </lineage>
</organism>
<evidence type="ECO:0000256" key="2">
    <source>
        <dbReference type="ARBA" id="ARBA00029447"/>
    </source>
</evidence>
<evidence type="ECO:0000256" key="3">
    <source>
        <dbReference type="PROSITE-ProRule" id="PRU00284"/>
    </source>
</evidence>
<dbReference type="SMART" id="SM00283">
    <property type="entry name" value="MA"/>
    <property type="match status" value="1"/>
</dbReference>
<dbReference type="SUPFAM" id="SSF58104">
    <property type="entry name" value="Methyl-accepting chemotaxis protein (MCP) signaling domain"/>
    <property type="match status" value="1"/>
</dbReference>
<keyword evidence="5" id="KW-1133">Transmembrane helix</keyword>